<proteinExistence type="predicted"/>
<name>A0ACB6QTV3_9PLEO</name>
<protein>
    <submittedName>
        <fullName evidence="1">Acetyl-CoA synthetase-like protein</fullName>
    </submittedName>
</protein>
<sequence>MDLTGISAFPDLELLPNFLDRVATEDPTRVWISCPNDVNDLSKGFRDYTTRELANWVNHASWFLDKHLGKVREGKLPTVAYIGPSDIRYLLVPIALAKCGYESIPLSDLVSAEVRVFLCEEAGCNILVCAQGFGDNEVASRETMKRVIFPELDELFTPANAPLYPFEKTLEEVLNDPFFILHTSGSSSPKGFPTMIRYPHGSCSLNGLLKHIPDYDGLPSLYNVMSKSSRTYTGFRITHAGGFFFAFRQIYMGVTVVVGGDDQGSMRAIEGVIDYGRIDSAALVPNSLKEISESPRMLEKLSKLKWVISSGAMLPKQVGDTICKKVHLISVYGSTEAISTTYWILPTEDWEYIYNNPGFDNFQFEESGENLFEAVYYKHSDPALRLHQGVFWCLPDLDRWSMKDLFAPHPTRKNAWKYVSRADELVIMENGYKLLPTPFEEEVLGKDPRIKSASIYGTAKEHLAVIIELVDPPPPSYFKNKAKEMISGTTVDASDPIVDEIWPVVQTVNDELTKFSTKTSQVPKHAVIIANPERPLPRTGKGGVQKGLTEKLYRGELNWAFRA</sequence>
<dbReference type="Proteomes" id="UP000799755">
    <property type="component" value="Unassembled WGS sequence"/>
</dbReference>
<comment type="caution">
    <text evidence="1">The sequence shown here is derived from an EMBL/GenBank/DDBJ whole genome shotgun (WGS) entry which is preliminary data.</text>
</comment>
<dbReference type="EMBL" id="MU003511">
    <property type="protein sequence ID" value="KAF2469522.1"/>
    <property type="molecule type" value="Genomic_DNA"/>
</dbReference>
<organism evidence="1 2">
    <name type="scientific">Lindgomyces ingoldianus</name>
    <dbReference type="NCBI Taxonomy" id="673940"/>
    <lineage>
        <taxon>Eukaryota</taxon>
        <taxon>Fungi</taxon>
        <taxon>Dikarya</taxon>
        <taxon>Ascomycota</taxon>
        <taxon>Pezizomycotina</taxon>
        <taxon>Dothideomycetes</taxon>
        <taxon>Pleosporomycetidae</taxon>
        <taxon>Pleosporales</taxon>
        <taxon>Lindgomycetaceae</taxon>
        <taxon>Lindgomyces</taxon>
    </lineage>
</organism>
<evidence type="ECO:0000313" key="2">
    <source>
        <dbReference type="Proteomes" id="UP000799755"/>
    </source>
</evidence>
<accession>A0ACB6QTV3</accession>
<evidence type="ECO:0000313" key="1">
    <source>
        <dbReference type="EMBL" id="KAF2469522.1"/>
    </source>
</evidence>
<gene>
    <name evidence="1" type="ORF">BDR25DRAFT_304305</name>
</gene>
<keyword evidence="2" id="KW-1185">Reference proteome</keyword>
<reference evidence="1" key="1">
    <citation type="journal article" date="2020" name="Stud. Mycol.">
        <title>101 Dothideomycetes genomes: a test case for predicting lifestyles and emergence of pathogens.</title>
        <authorList>
            <person name="Haridas S."/>
            <person name="Albert R."/>
            <person name="Binder M."/>
            <person name="Bloem J."/>
            <person name="Labutti K."/>
            <person name="Salamov A."/>
            <person name="Andreopoulos B."/>
            <person name="Baker S."/>
            <person name="Barry K."/>
            <person name="Bills G."/>
            <person name="Bluhm B."/>
            <person name="Cannon C."/>
            <person name="Castanera R."/>
            <person name="Culley D."/>
            <person name="Daum C."/>
            <person name="Ezra D."/>
            <person name="Gonzalez J."/>
            <person name="Henrissat B."/>
            <person name="Kuo A."/>
            <person name="Liang C."/>
            <person name="Lipzen A."/>
            <person name="Lutzoni F."/>
            <person name="Magnuson J."/>
            <person name="Mondo S."/>
            <person name="Nolan M."/>
            <person name="Ohm R."/>
            <person name="Pangilinan J."/>
            <person name="Park H.-J."/>
            <person name="Ramirez L."/>
            <person name="Alfaro M."/>
            <person name="Sun H."/>
            <person name="Tritt A."/>
            <person name="Yoshinaga Y."/>
            <person name="Zwiers L.-H."/>
            <person name="Turgeon B."/>
            <person name="Goodwin S."/>
            <person name="Spatafora J."/>
            <person name="Crous P."/>
            <person name="Grigoriev I."/>
        </authorList>
    </citation>
    <scope>NUCLEOTIDE SEQUENCE</scope>
    <source>
        <strain evidence="1">ATCC 200398</strain>
    </source>
</reference>